<name>A0A830HU87_9CHLO</name>
<reference evidence="3" key="1">
    <citation type="submission" date="2020-10" db="EMBL/GenBank/DDBJ databases">
        <title>Unveiling of a novel bifunctional photoreceptor, Dualchrome1, isolated from a cosmopolitan green alga.</title>
        <authorList>
            <person name="Suzuki S."/>
            <person name="Kawachi M."/>
        </authorList>
    </citation>
    <scope>NUCLEOTIDE SEQUENCE</scope>
    <source>
        <strain evidence="3">NIES 2893</strain>
    </source>
</reference>
<feature type="compositionally biased region" description="Polar residues" evidence="2">
    <location>
        <begin position="95"/>
        <end position="106"/>
    </location>
</feature>
<proteinExistence type="predicted"/>
<feature type="coiled-coil region" evidence="1">
    <location>
        <begin position="522"/>
        <end position="596"/>
    </location>
</feature>
<evidence type="ECO:0000256" key="1">
    <source>
        <dbReference type="SAM" id="Coils"/>
    </source>
</evidence>
<evidence type="ECO:0000313" key="4">
    <source>
        <dbReference type="Proteomes" id="UP000660262"/>
    </source>
</evidence>
<feature type="region of interest" description="Disordered" evidence="2">
    <location>
        <begin position="219"/>
        <end position="260"/>
    </location>
</feature>
<evidence type="ECO:0000313" key="3">
    <source>
        <dbReference type="EMBL" id="GHP11016.1"/>
    </source>
</evidence>
<protein>
    <submittedName>
        <fullName evidence="3">Uncharacterized protein</fullName>
    </submittedName>
</protein>
<feature type="compositionally biased region" description="Basic and acidic residues" evidence="2">
    <location>
        <begin position="494"/>
        <end position="504"/>
    </location>
</feature>
<comment type="caution">
    <text evidence="3">The sequence shown here is derived from an EMBL/GenBank/DDBJ whole genome shotgun (WGS) entry which is preliminary data.</text>
</comment>
<dbReference type="AlphaFoldDB" id="A0A830HU87"/>
<feature type="compositionally biased region" description="Low complexity" evidence="2">
    <location>
        <begin position="60"/>
        <end position="71"/>
    </location>
</feature>
<keyword evidence="1" id="KW-0175">Coiled coil</keyword>
<dbReference type="EMBL" id="BNJQ01000032">
    <property type="protein sequence ID" value="GHP11016.1"/>
    <property type="molecule type" value="Genomic_DNA"/>
</dbReference>
<evidence type="ECO:0000256" key="2">
    <source>
        <dbReference type="SAM" id="MobiDB-lite"/>
    </source>
</evidence>
<dbReference type="Proteomes" id="UP000660262">
    <property type="component" value="Unassembled WGS sequence"/>
</dbReference>
<gene>
    <name evidence="3" type="ORF">PPROV_000974600</name>
</gene>
<organism evidence="3 4">
    <name type="scientific">Pycnococcus provasolii</name>
    <dbReference type="NCBI Taxonomy" id="41880"/>
    <lineage>
        <taxon>Eukaryota</taxon>
        <taxon>Viridiplantae</taxon>
        <taxon>Chlorophyta</taxon>
        <taxon>Pseudoscourfieldiophyceae</taxon>
        <taxon>Pseudoscourfieldiales</taxon>
        <taxon>Pycnococcaceae</taxon>
        <taxon>Pycnococcus</taxon>
    </lineage>
</organism>
<sequence>MASKSGPGPGPSPLSLKGPLLASGLVSGNGNASGGGPLLQHSFAASHYPGGRTAWEEAAPIIPSGGPTSGPLAFKRPSSAAQTAAEIRFRVKKASQATARPASATTHGAARRPLSAGHNGQRDQMNAMRQQLADAQRELGREQEARLAAEAALKAGEASAAAMHEEMGAHHSREMDLRREVATANKSAESQRKLLTERQKHLERELAQARKELVEERKKHAETHANLRSELTGERQAHSKALELSKKYKNDRRMESARADEAADAARAELYDELESSQRKLVHVEKELEEIRLELRETHIKNANAKAYEREAAELRRQIALFEAKAVEANELARTTKTSELRIKQERDYHELRTGELTSQVTKLSKQVESDKQVHSRLSNLEGKLQTDYVREEVYANEKEERLSLQKALKDAKEELSKRTAAMSQLRKEKEETAGILQQSMLKNVQVQGENEKMVIDNRRMNIRIDRLEKDRRELKEALAGGGGGDADGGDNEENARDRERDDAMSTIGQPRLNPATAAQEVQRLTATLEEARSDARRAKRQGELKAERWKRALDEANGKLSLLQDDVAGKMRERLEQLESEYAGLAAELDETRAQLSESSADARSAKDTLTYLRSRQARKLGGLGVSEVSATSYSATDDAEAAVS</sequence>
<accession>A0A830HU87</accession>
<feature type="region of interest" description="Disordered" evidence="2">
    <location>
        <begin position="478"/>
        <end position="516"/>
    </location>
</feature>
<feature type="coiled-coil region" evidence="1">
    <location>
        <begin position="267"/>
        <end position="332"/>
    </location>
</feature>
<feature type="coiled-coil region" evidence="1">
    <location>
        <begin position="395"/>
        <end position="478"/>
    </location>
</feature>
<keyword evidence="4" id="KW-1185">Reference proteome</keyword>
<feature type="compositionally biased region" description="Low complexity" evidence="2">
    <location>
        <begin position="13"/>
        <end position="25"/>
    </location>
</feature>
<feature type="region of interest" description="Disordered" evidence="2">
    <location>
        <begin position="1"/>
        <end position="125"/>
    </location>
</feature>